<evidence type="ECO:0000256" key="2">
    <source>
        <dbReference type="ARBA" id="ARBA00022692"/>
    </source>
</evidence>
<evidence type="ECO:0008006" key="8">
    <source>
        <dbReference type="Google" id="ProtNLM"/>
    </source>
</evidence>
<feature type="transmembrane region" description="Helical" evidence="5">
    <location>
        <begin position="116"/>
        <end position="140"/>
    </location>
</feature>
<dbReference type="InterPro" id="IPR003825">
    <property type="entry name" value="Colicin-V_CvpA"/>
</dbReference>
<feature type="transmembrane region" description="Helical" evidence="5">
    <location>
        <begin position="36"/>
        <end position="56"/>
    </location>
</feature>
<protein>
    <recommendedName>
        <fullName evidence="8">Colicin V production protein</fullName>
    </recommendedName>
</protein>
<dbReference type="GO" id="GO:0009403">
    <property type="term" value="P:toxin biosynthetic process"/>
    <property type="evidence" value="ECO:0007669"/>
    <property type="project" value="InterPro"/>
</dbReference>
<reference evidence="6 7" key="1">
    <citation type="journal article" date="2017" name="PLoS ONE">
        <title>Development of a real-time PCR for detection of Staphylococcus pseudintermedius using a novel automated comparison of whole-genome sequences.</title>
        <authorList>
            <person name="Verstappen K.M."/>
            <person name="Huijbregts L."/>
            <person name="Spaninks M."/>
            <person name="Wagenaar J.A."/>
            <person name="Fluit A.C."/>
            <person name="Duim B."/>
        </authorList>
    </citation>
    <scope>NUCLEOTIDE SEQUENCE [LARGE SCALE GENOMIC DNA]</scope>
    <source>
        <strain evidence="6 7">215070706401-1</strain>
    </source>
</reference>
<dbReference type="AlphaFoldDB" id="A0A2A4GVL1"/>
<dbReference type="RefSeq" id="WP_096593129.1">
    <property type="nucleotide sequence ID" value="NZ_MWRM01000002.1"/>
</dbReference>
<keyword evidence="2 5" id="KW-0812">Transmembrane</keyword>
<evidence type="ECO:0000256" key="3">
    <source>
        <dbReference type="ARBA" id="ARBA00022989"/>
    </source>
</evidence>
<accession>A0A2A4GVL1</accession>
<keyword evidence="3 5" id="KW-1133">Transmembrane helix</keyword>
<evidence type="ECO:0000256" key="4">
    <source>
        <dbReference type="ARBA" id="ARBA00023136"/>
    </source>
</evidence>
<name>A0A2A4GVL1_9STAP</name>
<dbReference type="PANTHER" id="PTHR37306:SF1">
    <property type="entry name" value="COLICIN V PRODUCTION PROTEIN"/>
    <property type="match status" value="1"/>
</dbReference>
<proteinExistence type="predicted"/>
<evidence type="ECO:0000313" key="6">
    <source>
        <dbReference type="EMBL" id="PCF54778.1"/>
    </source>
</evidence>
<evidence type="ECO:0000256" key="1">
    <source>
        <dbReference type="ARBA" id="ARBA00004141"/>
    </source>
</evidence>
<evidence type="ECO:0000256" key="5">
    <source>
        <dbReference type="SAM" id="Phobius"/>
    </source>
</evidence>
<dbReference type="EMBL" id="MWUU01000010">
    <property type="protein sequence ID" value="PCF54778.1"/>
    <property type="molecule type" value="Genomic_DNA"/>
</dbReference>
<comment type="subcellular location">
    <subcellularLocation>
        <location evidence="1">Membrane</location>
        <topology evidence="1">Multi-pass membrane protein</topology>
    </subcellularLocation>
</comment>
<dbReference type="GO" id="GO:0016020">
    <property type="term" value="C:membrane"/>
    <property type="evidence" value="ECO:0007669"/>
    <property type="project" value="UniProtKB-SubCell"/>
</dbReference>
<sequence>MYLLFIIIVLLFFAMTGFHRGWKVSALHLGSTFFSLWVAAQFYQPLSHYFRLFIPYPRTVAFDTQFAMNIAQPEMRFNYVIVFLLLVLIVKTMLYFAIGSFNGVFALQRLGWSSRIIGACLACCSGIIFIHFTCYVTALYPHEMIQYALAQSQVAQWFINGIPFLSEFTLNLK</sequence>
<keyword evidence="4 5" id="KW-0472">Membrane</keyword>
<organism evidence="6 7">
    <name type="scientific">Staphylococcus delphini</name>
    <dbReference type="NCBI Taxonomy" id="53344"/>
    <lineage>
        <taxon>Bacteria</taxon>
        <taxon>Bacillati</taxon>
        <taxon>Bacillota</taxon>
        <taxon>Bacilli</taxon>
        <taxon>Bacillales</taxon>
        <taxon>Staphylococcaceae</taxon>
        <taxon>Staphylococcus</taxon>
        <taxon>Staphylococcus intermedius group</taxon>
    </lineage>
</organism>
<feature type="transmembrane region" description="Helical" evidence="5">
    <location>
        <begin position="77"/>
        <end position="96"/>
    </location>
</feature>
<evidence type="ECO:0000313" key="7">
    <source>
        <dbReference type="Proteomes" id="UP000218335"/>
    </source>
</evidence>
<comment type="caution">
    <text evidence="6">The sequence shown here is derived from an EMBL/GenBank/DDBJ whole genome shotgun (WGS) entry which is preliminary data.</text>
</comment>
<gene>
    <name evidence="6" type="ORF">B5C08_08730</name>
</gene>
<dbReference type="Pfam" id="PF02674">
    <property type="entry name" value="Colicin_V"/>
    <property type="match status" value="1"/>
</dbReference>
<dbReference type="PANTHER" id="PTHR37306">
    <property type="entry name" value="COLICIN V PRODUCTION PROTEIN"/>
    <property type="match status" value="1"/>
</dbReference>
<dbReference type="Proteomes" id="UP000218335">
    <property type="component" value="Unassembled WGS sequence"/>
</dbReference>